<gene>
    <name evidence="1" type="ORF">PPRIM_AZ9-3.1.T1140055</name>
</gene>
<dbReference type="EMBL" id="CAJJDM010000117">
    <property type="protein sequence ID" value="CAD8100992.1"/>
    <property type="molecule type" value="Genomic_DNA"/>
</dbReference>
<dbReference type="AlphaFoldDB" id="A0A8S1PCG9"/>
<proteinExistence type="predicted"/>
<name>A0A8S1PCG9_PARPR</name>
<dbReference type="Proteomes" id="UP000688137">
    <property type="component" value="Unassembled WGS sequence"/>
</dbReference>
<dbReference type="OMA" id="LYNIHNP"/>
<accession>A0A8S1PCG9</accession>
<sequence length="267" mass="32191">MSQLTNQLDDLYIQTQRLFLLRQDSIIQNYDQEDELMDLQQNQGGFQELFYEFENIISPNEDAKKQIYFQISDNENNVNFDLESSIQISDNEKNVNLYSEPSIQMFDNEKNENFGLESNIQIINPQKTPEKIPKKKFNEKSYCRYILLYLFRTIENKQYAEIITQICSIYQINYSNFVEYYRKQRILIMGYQSLKKELIYDKDSIPDQNRKKAFKEVLIWYLDKLATKQILLSKKQNFEGYLKFKNYVMSYYIHTPKSWAGNKPQWI</sequence>
<comment type="caution">
    <text evidence="1">The sequence shown here is derived from an EMBL/GenBank/DDBJ whole genome shotgun (WGS) entry which is preliminary data.</text>
</comment>
<keyword evidence="2" id="KW-1185">Reference proteome</keyword>
<reference evidence="1" key="1">
    <citation type="submission" date="2021-01" db="EMBL/GenBank/DDBJ databases">
        <authorList>
            <consortium name="Genoscope - CEA"/>
            <person name="William W."/>
        </authorList>
    </citation>
    <scope>NUCLEOTIDE SEQUENCE</scope>
</reference>
<evidence type="ECO:0000313" key="1">
    <source>
        <dbReference type="EMBL" id="CAD8100992.1"/>
    </source>
</evidence>
<evidence type="ECO:0000313" key="2">
    <source>
        <dbReference type="Proteomes" id="UP000688137"/>
    </source>
</evidence>
<protein>
    <submittedName>
        <fullName evidence="1">Uncharacterized protein</fullName>
    </submittedName>
</protein>
<organism evidence="1 2">
    <name type="scientific">Paramecium primaurelia</name>
    <dbReference type="NCBI Taxonomy" id="5886"/>
    <lineage>
        <taxon>Eukaryota</taxon>
        <taxon>Sar</taxon>
        <taxon>Alveolata</taxon>
        <taxon>Ciliophora</taxon>
        <taxon>Intramacronucleata</taxon>
        <taxon>Oligohymenophorea</taxon>
        <taxon>Peniculida</taxon>
        <taxon>Parameciidae</taxon>
        <taxon>Paramecium</taxon>
    </lineage>
</organism>